<dbReference type="InterPro" id="IPR013096">
    <property type="entry name" value="Cupin_2"/>
</dbReference>
<dbReference type="Gene3D" id="2.60.120.10">
    <property type="entry name" value="Jelly Rolls"/>
    <property type="match status" value="1"/>
</dbReference>
<dbReference type="EMBL" id="WQKZ01000001">
    <property type="protein sequence ID" value="MVN75203.1"/>
    <property type="molecule type" value="Genomic_DNA"/>
</dbReference>
<dbReference type="PANTHER" id="PTHR36440:SF1">
    <property type="entry name" value="PUTATIVE (AFU_ORTHOLOGUE AFUA_8G07350)-RELATED"/>
    <property type="match status" value="1"/>
</dbReference>
<dbReference type="Proteomes" id="UP000441336">
    <property type="component" value="Unassembled WGS sequence"/>
</dbReference>
<gene>
    <name evidence="2" type="ORF">GO988_02585</name>
</gene>
<dbReference type="InterPro" id="IPR014710">
    <property type="entry name" value="RmlC-like_jellyroll"/>
</dbReference>
<comment type="caution">
    <text evidence="2">The sequence shown here is derived from an EMBL/GenBank/DDBJ whole genome shotgun (WGS) entry which is preliminary data.</text>
</comment>
<dbReference type="SUPFAM" id="SSF51182">
    <property type="entry name" value="RmlC-like cupins"/>
    <property type="match status" value="1"/>
</dbReference>
<evidence type="ECO:0000259" key="1">
    <source>
        <dbReference type="Pfam" id="PF07883"/>
    </source>
</evidence>
<dbReference type="InterPro" id="IPR011051">
    <property type="entry name" value="RmlC_Cupin_sf"/>
</dbReference>
<proteinExistence type="predicted"/>
<protein>
    <submittedName>
        <fullName evidence="2">Cupin domain-containing protein</fullName>
    </submittedName>
</protein>
<reference evidence="2 3" key="1">
    <citation type="submission" date="2019-12" db="EMBL/GenBank/DDBJ databases">
        <title>Hymenobacter sp. HMF4947 Genome sequencing and assembly.</title>
        <authorList>
            <person name="Kang H."/>
            <person name="Cha I."/>
            <person name="Kim H."/>
            <person name="Joh K."/>
        </authorList>
    </citation>
    <scope>NUCLEOTIDE SEQUENCE [LARGE SCALE GENOMIC DNA]</scope>
    <source>
        <strain evidence="2 3">HMF4947</strain>
    </source>
</reference>
<sequence>MTSLPFTPTAIVPAGTGRRLNVLGDQQCIKLTGQDTNQQFTLIEQLNVPGTGIPRHVHALDDELFQVLAGEVEYETADMVKTLRAGDVLFAPRGIAHSWRVVGTEKAHVMLSVFPAGAEHMFEELAALPAGPLDFAIVAEICGRYGITFG</sequence>
<organism evidence="2 3">
    <name type="scientific">Hymenobacter ginkgonis</name>
    <dbReference type="NCBI Taxonomy" id="2682976"/>
    <lineage>
        <taxon>Bacteria</taxon>
        <taxon>Pseudomonadati</taxon>
        <taxon>Bacteroidota</taxon>
        <taxon>Cytophagia</taxon>
        <taxon>Cytophagales</taxon>
        <taxon>Hymenobacteraceae</taxon>
        <taxon>Hymenobacter</taxon>
    </lineage>
</organism>
<feature type="domain" description="Cupin type-2" evidence="1">
    <location>
        <begin position="49"/>
        <end position="113"/>
    </location>
</feature>
<evidence type="ECO:0000313" key="3">
    <source>
        <dbReference type="Proteomes" id="UP000441336"/>
    </source>
</evidence>
<dbReference type="AlphaFoldDB" id="A0A7K1T9X6"/>
<dbReference type="PANTHER" id="PTHR36440">
    <property type="entry name" value="PUTATIVE (AFU_ORTHOLOGUE AFUA_8G07350)-RELATED"/>
    <property type="match status" value="1"/>
</dbReference>
<evidence type="ECO:0000313" key="2">
    <source>
        <dbReference type="EMBL" id="MVN75203.1"/>
    </source>
</evidence>
<dbReference type="InterPro" id="IPR053146">
    <property type="entry name" value="QDO-like"/>
</dbReference>
<accession>A0A7K1T9X6</accession>
<name>A0A7K1T9X6_9BACT</name>
<keyword evidence="3" id="KW-1185">Reference proteome</keyword>
<dbReference type="RefSeq" id="WP_157561963.1">
    <property type="nucleotide sequence ID" value="NZ_WQKZ01000001.1"/>
</dbReference>
<dbReference type="Pfam" id="PF07883">
    <property type="entry name" value="Cupin_2"/>
    <property type="match status" value="1"/>
</dbReference>